<reference evidence="2 3" key="1">
    <citation type="submission" date="2019-06" db="EMBL/GenBank/DDBJ databases">
        <title>A chromosomal-level reference genome of Carpinus fangiana (Coryloideae, Betulaceae).</title>
        <authorList>
            <person name="Yang X."/>
            <person name="Wang Z."/>
            <person name="Zhang L."/>
            <person name="Hao G."/>
            <person name="Liu J."/>
            <person name="Yang Y."/>
        </authorList>
    </citation>
    <scope>NUCLEOTIDE SEQUENCE [LARGE SCALE GENOMIC DNA]</scope>
    <source>
        <strain evidence="2">Cfa_2016G</strain>
        <tissue evidence="2">Leaf</tissue>
    </source>
</reference>
<dbReference type="AlphaFoldDB" id="A0A5N6RWH5"/>
<evidence type="ECO:0000313" key="2">
    <source>
        <dbReference type="EMBL" id="KAE8125670.1"/>
    </source>
</evidence>
<dbReference type="Proteomes" id="UP000327013">
    <property type="component" value="Chromosome 8"/>
</dbReference>
<evidence type="ECO:0000256" key="1">
    <source>
        <dbReference type="SAM" id="MobiDB-lite"/>
    </source>
</evidence>
<protein>
    <submittedName>
        <fullName evidence="2">Uncharacterized protein</fullName>
    </submittedName>
</protein>
<accession>A0A5N6RWH5</accession>
<keyword evidence="3" id="KW-1185">Reference proteome</keyword>
<gene>
    <name evidence="2" type="ORF">FH972_020449</name>
</gene>
<name>A0A5N6RWH5_9ROSI</name>
<sequence length="125" mass="13073">MITSAICGTLACMGIRVPDADEDISPEEEESISTKISGAIYGEGNLEAKRLASKNVSASLPLPNWGTPAKRPLENSAKDGVSLGEEKMINDKVHGEDGEEGEGEGKDGEGEDGGEENPRENSASI</sequence>
<evidence type="ECO:0000313" key="3">
    <source>
        <dbReference type="Proteomes" id="UP000327013"/>
    </source>
</evidence>
<proteinExistence type="predicted"/>
<feature type="compositionally biased region" description="Basic and acidic residues" evidence="1">
    <location>
        <begin position="84"/>
        <end position="96"/>
    </location>
</feature>
<feature type="region of interest" description="Disordered" evidence="1">
    <location>
        <begin position="58"/>
        <end position="125"/>
    </location>
</feature>
<dbReference type="EMBL" id="CM017328">
    <property type="protein sequence ID" value="KAE8125670.1"/>
    <property type="molecule type" value="Genomic_DNA"/>
</dbReference>
<organism evidence="2 3">
    <name type="scientific">Carpinus fangiana</name>
    <dbReference type="NCBI Taxonomy" id="176857"/>
    <lineage>
        <taxon>Eukaryota</taxon>
        <taxon>Viridiplantae</taxon>
        <taxon>Streptophyta</taxon>
        <taxon>Embryophyta</taxon>
        <taxon>Tracheophyta</taxon>
        <taxon>Spermatophyta</taxon>
        <taxon>Magnoliopsida</taxon>
        <taxon>eudicotyledons</taxon>
        <taxon>Gunneridae</taxon>
        <taxon>Pentapetalae</taxon>
        <taxon>rosids</taxon>
        <taxon>fabids</taxon>
        <taxon>Fagales</taxon>
        <taxon>Betulaceae</taxon>
        <taxon>Carpinus</taxon>
    </lineage>
</organism>